<organism evidence="1 2">
    <name type="scientific">Coemansia helicoidea</name>
    <dbReference type="NCBI Taxonomy" id="1286919"/>
    <lineage>
        <taxon>Eukaryota</taxon>
        <taxon>Fungi</taxon>
        <taxon>Fungi incertae sedis</taxon>
        <taxon>Zoopagomycota</taxon>
        <taxon>Kickxellomycotina</taxon>
        <taxon>Kickxellomycetes</taxon>
        <taxon>Kickxellales</taxon>
        <taxon>Kickxellaceae</taxon>
        <taxon>Coemansia</taxon>
    </lineage>
</organism>
<accession>A0ACC1L733</accession>
<sequence length="228" mass="24131">MSRETLAADPSPVTPSYVMHYPESLFGDAASIAPGLITIDDLHAAQKASAVVGVSAISATSTGRKSRDSGIYQPGDSEPSVGKRMRRFISIRRGDSSERRSSDASAHEERSRSPTQVLADAREKIASQHRSARTSLDSRRPSEAASTVEVGADDGDEDRVARIDSSKSMAAIPGAFPSAGQQSGDASDADAADSQAQGAFEGDAAADEAGKDRHRRHSLMGVFKRIFR</sequence>
<gene>
    <name evidence="1" type="ORF">H4R21_002367</name>
</gene>
<dbReference type="EMBL" id="JANBUN010000598">
    <property type="protein sequence ID" value="KAJ2802570.1"/>
    <property type="molecule type" value="Genomic_DNA"/>
</dbReference>
<evidence type="ECO:0000313" key="2">
    <source>
        <dbReference type="Proteomes" id="UP001140087"/>
    </source>
</evidence>
<evidence type="ECO:0000313" key="1">
    <source>
        <dbReference type="EMBL" id="KAJ2802570.1"/>
    </source>
</evidence>
<proteinExistence type="predicted"/>
<dbReference type="Proteomes" id="UP001140087">
    <property type="component" value="Unassembled WGS sequence"/>
</dbReference>
<keyword evidence="2" id="KW-1185">Reference proteome</keyword>
<name>A0ACC1L733_9FUNG</name>
<comment type="caution">
    <text evidence="1">The sequence shown here is derived from an EMBL/GenBank/DDBJ whole genome shotgun (WGS) entry which is preliminary data.</text>
</comment>
<reference evidence="1" key="1">
    <citation type="submission" date="2022-07" db="EMBL/GenBank/DDBJ databases">
        <title>Phylogenomic reconstructions and comparative analyses of Kickxellomycotina fungi.</title>
        <authorList>
            <person name="Reynolds N.K."/>
            <person name="Stajich J.E."/>
            <person name="Barry K."/>
            <person name="Grigoriev I.V."/>
            <person name="Crous P."/>
            <person name="Smith M.E."/>
        </authorList>
    </citation>
    <scope>NUCLEOTIDE SEQUENCE</scope>
    <source>
        <strain evidence="1">BCRC 34780</strain>
    </source>
</reference>
<protein>
    <submittedName>
        <fullName evidence="1">Uncharacterized protein</fullName>
    </submittedName>
</protein>